<proteinExistence type="predicted"/>
<accession>A0A8S5SFI9</accession>
<protein>
    <submittedName>
        <fullName evidence="1">Uncharacterized protein</fullName>
    </submittedName>
</protein>
<evidence type="ECO:0000313" key="1">
    <source>
        <dbReference type="EMBL" id="DAF49399.1"/>
    </source>
</evidence>
<name>A0A8S5SFI9_9CAUD</name>
<reference evidence="1" key="1">
    <citation type="journal article" date="2021" name="Proc. Natl. Acad. Sci. U.S.A.">
        <title>A Catalog of Tens of Thousands of Viruses from Human Metagenomes Reveals Hidden Associations with Chronic Diseases.</title>
        <authorList>
            <person name="Tisza M.J."/>
            <person name="Buck C.B."/>
        </authorList>
    </citation>
    <scope>NUCLEOTIDE SEQUENCE</scope>
    <source>
        <strain evidence="1">Ct8mY9</strain>
    </source>
</reference>
<dbReference type="EMBL" id="BK032581">
    <property type="protein sequence ID" value="DAF49399.1"/>
    <property type="molecule type" value="Genomic_DNA"/>
</dbReference>
<sequence length="108" mass="13067">MGNITKETKEILKNCWVMTTDHTLDEENIKLKEAITEVLNETMTSEERSRWGYEYFIKNKQYNDDLERNKNLLKEWSHILKGMGNRNYTYAYAIDRVLRELEKKEDKQ</sequence>
<organism evidence="1">
    <name type="scientific">Myoviridae sp. ct8mY9</name>
    <dbReference type="NCBI Taxonomy" id="2827664"/>
    <lineage>
        <taxon>Viruses</taxon>
        <taxon>Duplodnaviria</taxon>
        <taxon>Heunggongvirae</taxon>
        <taxon>Uroviricota</taxon>
        <taxon>Caudoviricetes</taxon>
    </lineage>
</organism>